<dbReference type="EMBL" id="KN840016">
    <property type="protein sequence ID" value="KIJ58011.1"/>
    <property type="molecule type" value="Genomic_DNA"/>
</dbReference>
<organism evidence="2 3">
    <name type="scientific">Hydnomerulius pinastri MD-312</name>
    <dbReference type="NCBI Taxonomy" id="994086"/>
    <lineage>
        <taxon>Eukaryota</taxon>
        <taxon>Fungi</taxon>
        <taxon>Dikarya</taxon>
        <taxon>Basidiomycota</taxon>
        <taxon>Agaricomycotina</taxon>
        <taxon>Agaricomycetes</taxon>
        <taxon>Agaricomycetidae</taxon>
        <taxon>Boletales</taxon>
        <taxon>Boletales incertae sedis</taxon>
        <taxon>Leucogyrophana</taxon>
    </lineage>
</organism>
<protein>
    <submittedName>
        <fullName evidence="2">Uncharacterized protein</fullName>
    </submittedName>
</protein>
<proteinExistence type="predicted"/>
<keyword evidence="3" id="KW-1185">Reference proteome</keyword>
<feature type="region of interest" description="Disordered" evidence="1">
    <location>
        <begin position="1"/>
        <end position="29"/>
    </location>
</feature>
<sequence length="514" mass="56559">MPPKANPSKSSRAKSSGPPAEEGLLTQSASMKTRSGFLYVAVPIKPKPKPHLKKKDPAHAVPLMEEEEFQETFNLAKCTQTGLILNACSSQMSSEPTWDADDLLPSHKAKSKCPSVQSRASDEDPDDDADDFLPSRKVKSKCPSMQSRAPDEDLDDDADDLPPSHKAKSKRPSMQSQANPSALPCNPGLLTRTWTMMQTTFCPLAKQNPPSVQSWAPDEDLDDDADDLPPSHKAKSKCPSMQSRASDEDPDDDADNFPPSRKAKSKHLSVRSRAPDEEPDNNADDLPPSRKAKSKHPSVQSRAPDEDPDDNADDFLPSHKAKSKHPSMQCLDPINVDTDQPPSSRTEKSKCPSSHPQGPASNVDDADQPPPSCKEMSQCNNEHSWDPDDDNRADVPPPAHKETPKPPQDHPSFHKESKCASPSLKSRDVDNNVGYSLPTPRAHSRRRSTASVLTNPGISNQKWSKVSLLDCPTTQVKYLEMTTQQLPRSKYTMAMLTEYHTKAVWDGQVLIVPM</sequence>
<feature type="compositionally biased region" description="Basic residues" evidence="1">
    <location>
        <begin position="261"/>
        <end position="270"/>
    </location>
</feature>
<name>A0A0C9W5S3_9AGAM</name>
<dbReference type="Proteomes" id="UP000053820">
    <property type="component" value="Unassembled WGS sequence"/>
</dbReference>
<feature type="region of interest" description="Disordered" evidence="1">
    <location>
        <begin position="204"/>
        <end position="451"/>
    </location>
</feature>
<feature type="compositionally biased region" description="Polar residues" evidence="1">
    <location>
        <begin position="351"/>
        <end position="360"/>
    </location>
</feature>
<accession>A0A0C9W5S3</accession>
<feature type="region of interest" description="Disordered" evidence="1">
    <location>
        <begin position="93"/>
        <end position="189"/>
    </location>
</feature>
<gene>
    <name evidence="2" type="ORF">HYDPIDRAFT_34585</name>
</gene>
<dbReference type="AlphaFoldDB" id="A0A0C9W5S3"/>
<evidence type="ECO:0000313" key="3">
    <source>
        <dbReference type="Proteomes" id="UP000053820"/>
    </source>
</evidence>
<evidence type="ECO:0000256" key="1">
    <source>
        <dbReference type="SAM" id="MobiDB-lite"/>
    </source>
</evidence>
<feature type="compositionally biased region" description="Acidic residues" evidence="1">
    <location>
        <begin position="217"/>
        <end position="227"/>
    </location>
</feature>
<dbReference type="HOGENOM" id="CLU_630149_0_0_1"/>
<evidence type="ECO:0000313" key="2">
    <source>
        <dbReference type="EMBL" id="KIJ58011.1"/>
    </source>
</evidence>
<reference evidence="2 3" key="1">
    <citation type="submission" date="2014-04" db="EMBL/GenBank/DDBJ databases">
        <title>Evolutionary Origins and Diversification of the Mycorrhizal Mutualists.</title>
        <authorList>
            <consortium name="DOE Joint Genome Institute"/>
            <consortium name="Mycorrhizal Genomics Consortium"/>
            <person name="Kohler A."/>
            <person name="Kuo A."/>
            <person name="Nagy L.G."/>
            <person name="Floudas D."/>
            <person name="Copeland A."/>
            <person name="Barry K.W."/>
            <person name="Cichocki N."/>
            <person name="Veneault-Fourrey C."/>
            <person name="LaButti K."/>
            <person name="Lindquist E.A."/>
            <person name="Lipzen A."/>
            <person name="Lundell T."/>
            <person name="Morin E."/>
            <person name="Murat C."/>
            <person name="Riley R."/>
            <person name="Ohm R."/>
            <person name="Sun H."/>
            <person name="Tunlid A."/>
            <person name="Henrissat B."/>
            <person name="Grigoriev I.V."/>
            <person name="Hibbett D.S."/>
            <person name="Martin F."/>
        </authorList>
    </citation>
    <scope>NUCLEOTIDE SEQUENCE [LARGE SCALE GENOMIC DNA]</scope>
    <source>
        <strain evidence="2 3">MD-312</strain>
    </source>
</reference>
<feature type="compositionally biased region" description="Basic and acidic residues" evidence="1">
    <location>
        <begin position="383"/>
        <end position="418"/>
    </location>
</feature>